<feature type="transmembrane region" description="Helical" evidence="1">
    <location>
        <begin position="41"/>
        <end position="74"/>
    </location>
</feature>
<protein>
    <recommendedName>
        <fullName evidence="2">SMODS and SLOG-associating 2TM effector domain-containing protein</fullName>
    </recommendedName>
</protein>
<feature type="domain" description="SMODS and SLOG-associating 2TM effector" evidence="2">
    <location>
        <begin position="1"/>
        <end position="173"/>
    </location>
</feature>
<sequence>MKKNDLLRLLAESGYNIGFGAKLHFSTLDIVEKAPGWINVIAFIIGVYALIFPALAAAGISATLVIASALTLYVTFYNSDKQKYDDAGVSLTRSYNQLRDLYAEVKAQSVDADVTVFAERRMEIVDAAAGASVSKQIFLAHWHAHVKFFWQHQIGWIDDELNFSLFRDKVPFGAWVTLVILLALAAVLYLHPAIISIVFNSQPCKT</sequence>
<dbReference type="InterPro" id="IPR041119">
    <property type="entry name" value="SLATT_6"/>
</dbReference>
<feature type="transmembrane region" description="Helical" evidence="1">
    <location>
        <begin position="172"/>
        <end position="199"/>
    </location>
</feature>
<keyword evidence="1" id="KW-0812">Transmembrane</keyword>
<dbReference type="NCBIfam" id="NF033630">
    <property type="entry name" value="SLATT_6"/>
    <property type="match status" value="1"/>
</dbReference>
<proteinExistence type="predicted"/>
<evidence type="ECO:0000256" key="1">
    <source>
        <dbReference type="SAM" id="Phobius"/>
    </source>
</evidence>
<evidence type="ECO:0000259" key="2">
    <source>
        <dbReference type="Pfam" id="PF18169"/>
    </source>
</evidence>
<dbReference type="EMBL" id="JACCAS010000001">
    <property type="protein sequence ID" value="NYH24231.1"/>
    <property type="molecule type" value="Genomic_DNA"/>
</dbReference>
<evidence type="ECO:0000313" key="3">
    <source>
        <dbReference type="EMBL" id="NYH24231.1"/>
    </source>
</evidence>
<keyword evidence="4" id="KW-1185">Reference proteome</keyword>
<dbReference type="Pfam" id="PF18169">
    <property type="entry name" value="SLATT_6"/>
    <property type="match status" value="1"/>
</dbReference>
<gene>
    <name evidence="3" type="ORF">GGD40_003710</name>
</gene>
<reference evidence="3 4" key="1">
    <citation type="submission" date="2020-07" db="EMBL/GenBank/DDBJ databases">
        <title>Exploring microbial biodiversity for novel pathways involved in the catabolism of aromatic compounds derived from lignin.</title>
        <authorList>
            <person name="Elkins J."/>
        </authorList>
    </citation>
    <scope>NUCLEOTIDE SEQUENCE [LARGE SCALE GENOMIC DNA]</scope>
    <source>
        <strain evidence="3 4">H2C3C</strain>
    </source>
</reference>
<keyword evidence="1" id="KW-0472">Membrane</keyword>
<accession>A0A7Z0B777</accession>
<evidence type="ECO:0000313" key="4">
    <source>
        <dbReference type="Proteomes" id="UP000540929"/>
    </source>
</evidence>
<organism evidence="3 4">
    <name type="scientific">Paraburkholderia bryophila</name>
    <dbReference type="NCBI Taxonomy" id="420952"/>
    <lineage>
        <taxon>Bacteria</taxon>
        <taxon>Pseudomonadati</taxon>
        <taxon>Pseudomonadota</taxon>
        <taxon>Betaproteobacteria</taxon>
        <taxon>Burkholderiales</taxon>
        <taxon>Burkholderiaceae</taxon>
        <taxon>Paraburkholderia</taxon>
    </lineage>
</organism>
<dbReference type="Proteomes" id="UP000540929">
    <property type="component" value="Unassembled WGS sequence"/>
</dbReference>
<comment type="caution">
    <text evidence="3">The sequence shown here is derived from an EMBL/GenBank/DDBJ whole genome shotgun (WGS) entry which is preliminary data.</text>
</comment>
<dbReference type="RefSeq" id="WP_179744497.1">
    <property type="nucleotide sequence ID" value="NZ_JACCAS010000001.1"/>
</dbReference>
<keyword evidence="1" id="KW-1133">Transmembrane helix</keyword>
<name>A0A7Z0B777_9BURK</name>
<dbReference type="AlphaFoldDB" id="A0A7Z0B777"/>